<organism evidence="2 3">
    <name type="scientific">Rhizopogon vinicolor AM-OR11-026</name>
    <dbReference type="NCBI Taxonomy" id="1314800"/>
    <lineage>
        <taxon>Eukaryota</taxon>
        <taxon>Fungi</taxon>
        <taxon>Dikarya</taxon>
        <taxon>Basidiomycota</taxon>
        <taxon>Agaricomycotina</taxon>
        <taxon>Agaricomycetes</taxon>
        <taxon>Agaricomycetidae</taxon>
        <taxon>Boletales</taxon>
        <taxon>Suillineae</taxon>
        <taxon>Rhizopogonaceae</taxon>
        <taxon>Rhizopogon</taxon>
    </lineage>
</organism>
<dbReference type="EMBL" id="KV448507">
    <property type="protein sequence ID" value="OAX35362.1"/>
    <property type="molecule type" value="Genomic_DNA"/>
</dbReference>
<dbReference type="OrthoDB" id="2419903at2759"/>
<feature type="region of interest" description="Disordered" evidence="1">
    <location>
        <begin position="93"/>
        <end position="126"/>
    </location>
</feature>
<dbReference type="Gene3D" id="3.90.228.10">
    <property type="match status" value="1"/>
</dbReference>
<reference evidence="2 3" key="1">
    <citation type="submission" date="2016-06" db="EMBL/GenBank/DDBJ databases">
        <title>Comparative genomics of the ectomycorrhizal sister species Rhizopogon vinicolor and Rhizopogon vesiculosus (Basidiomycota: Boletales) reveals a divergence of the mating type B locus.</title>
        <authorList>
            <consortium name="DOE Joint Genome Institute"/>
            <person name="Mujic A.B."/>
            <person name="Kuo A."/>
            <person name="Tritt A."/>
            <person name="Lipzen A."/>
            <person name="Chen C."/>
            <person name="Johnson J."/>
            <person name="Sharma A."/>
            <person name="Barry K."/>
            <person name="Grigoriev I.V."/>
            <person name="Spatafora J.W."/>
        </authorList>
    </citation>
    <scope>NUCLEOTIDE SEQUENCE [LARGE SCALE GENOMIC DNA]</scope>
    <source>
        <strain evidence="2 3">AM-OR11-026</strain>
    </source>
</reference>
<dbReference type="InParanoid" id="A0A1B7MRW7"/>
<dbReference type="SUPFAM" id="SSF56399">
    <property type="entry name" value="ADP-ribosylation"/>
    <property type="match status" value="1"/>
</dbReference>
<evidence type="ECO:0000313" key="2">
    <source>
        <dbReference type="EMBL" id="OAX35362.1"/>
    </source>
</evidence>
<evidence type="ECO:0000313" key="3">
    <source>
        <dbReference type="Proteomes" id="UP000092154"/>
    </source>
</evidence>
<keyword evidence="3" id="KW-1185">Reference proteome</keyword>
<evidence type="ECO:0008006" key="4">
    <source>
        <dbReference type="Google" id="ProtNLM"/>
    </source>
</evidence>
<evidence type="ECO:0000256" key="1">
    <source>
        <dbReference type="SAM" id="MobiDB-lite"/>
    </source>
</evidence>
<protein>
    <recommendedName>
        <fullName evidence="4">PARP catalytic domain-containing protein</fullName>
    </recommendedName>
</protein>
<accession>A0A1B7MRW7</accession>
<dbReference type="AlphaFoldDB" id="A0A1B7MRW7"/>
<dbReference type="Proteomes" id="UP000092154">
    <property type="component" value="Unassembled WGS sequence"/>
</dbReference>
<sequence>MRSQLSLWASRLEVFTFPIMIEAANTLRQDTTCEACGVKPKYIDPNGMQHAYCGRSCARTGVGNPVPECSLRGCSNLGAAAFNGFCSEEHAKKGSVVPPPSASPGPKTQIPTRNHSGTARPKLTPPADVVHLSDIPSSGTVWREFVREWNTKWLSHEGSALVEKLYEISYPAGISDSQDNYRLDIEATGQPRILRTFHASQCICDMGTKGPVLCKWKSCGICNVVGSAFRGVAFGVPYNTGRQGKGLYSSRNPASADLFATSCLSSPYRVMIACDIVLPQHLDKSTSVTMSNLKVESLFTTCMQVVAGDRVVVRVPEAIVPRFIVMYTKQA</sequence>
<gene>
    <name evidence="2" type="ORF">K503DRAFT_372474</name>
</gene>
<proteinExistence type="predicted"/>
<name>A0A1B7MRW7_9AGAM</name>